<dbReference type="InterPro" id="IPR029063">
    <property type="entry name" value="SAM-dependent_MTases_sf"/>
</dbReference>
<dbReference type="CDD" id="cd02440">
    <property type="entry name" value="AdoMet_MTases"/>
    <property type="match status" value="1"/>
</dbReference>
<dbReference type="SUPFAM" id="SSF53335">
    <property type="entry name" value="S-adenosyl-L-methionine-dependent methyltransferases"/>
    <property type="match status" value="1"/>
</dbReference>
<feature type="region of interest" description="Disordered" evidence="1">
    <location>
        <begin position="249"/>
        <end position="317"/>
    </location>
</feature>
<gene>
    <name evidence="3" type="ORF">M408DRAFT_154749</name>
</gene>
<dbReference type="STRING" id="933852.A0A0C3B9G7"/>
<dbReference type="EMBL" id="KN824278">
    <property type="protein sequence ID" value="KIM33465.1"/>
    <property type="molecule type" value="Genomic_DNA"/>
</dbReference>
<dbReference type="Gene3D" id="3.40.50.150">
    <property type="entry name" value="Vaccinia Virus protein VP39"/>
    <property type="match status" value="1"/>
</dbReference>
<dbReference type="PANTHER" id="PTHR43591:SF50">
    <property type="entry name" value="METHYLTRANSFERASE DOMAIN-CONTAINING PROTEIN-RELATED"/>
    <property type="match status" value="1"/>
</dbReference>
<reference evidence="3 4" key="1">
    <citation type="submission" date="2014-04" db="EMBL/GenBank/DDBJ databases">
        <authorList>
            <consortium name="DOE Joint Genome Institute"/>
            <person name="Kuo A."/>
            <person name="Zuccaro A."/>
            <person name="Kohler A."/>
            <person name="Nagy L.G."/>
            <person name="Floudas D."/>
            <person name="Copeland A."/>
            <person name="Barry K.W."/>
            <person name="Cichocki N."/>
            <person name="Veneault-Fourrey C."/>
            <person name="LaButti K."/>
            <person name="Lindquist E.A."/>
            <person name="Lipzen A."/>
            <person name="Lundell T."/>
            <person name="Morin E."/>
            <person name="Murat C."/>
            <person name="Sun H."/>
            <person name="Tunlid A."/>
            <person name="Henrissat B."/>
            <person name="Grigoriev I.V."/>
            <person name="Hibbett D.S."/>
            <person name="Martin F."/>
            <person name="Nordberg H.P."/>
            <person name="Cantor M.N."/>
            <person name="Hua S.X."/>
        </authorList>
    </citation>
    <scope>NUCLEOTIDE SEQUENCE [LARGE SCALE GENOMIC DNA]</scope>
    <source>
        <strain evidence="3 4">MAFF 305830</strain>
    </source>
</reference>
<feature type="compositionally biased region" description="Polar residues" evidence="1">
    <location>
        <begin position="303"/>
        <end position="317"/>
    </location>
</feature>
<organism evidence="3 4">
    <name type="scientific">Serendipita vermifera MAFF 305830</name>
    <dbReference type="NCBI Taxonomy" id="933852"/>
    <lineage>
        <taxon>Eukaryota</taxon>
        <taxon>Fungi</taxon>
        <taxon>Dikarya</taxon>
        <taxon>Basidiomycota</taxon>
        <taxon>Agaricomycotina</taxon>
        <taxon>Agaricomycetes</taxon>
        <taxon>Sebacinales</taxon>
        <taxon>Serendipitaceae</taxon>
        <taxon>Serendipita</taxon>
    </lineage>
</organism>
<feature type="compositionally biased region" description="Low complexity" evidence="1">
    <location>
        <begin position="255"/>
        <end position="267"/>
    </location>
</feature>
<dbReference type="Proteomes" id="UP000054097">
    <property type="component" value="Unassembled WGS sequence"/>
</dbReference>
<evidence type="ECO:0000313" key="3">
    <source>
        <dbReference type="EMBL" id="KIM33465.1"/>
    </source>
</evidence>
<feature type="domain" description="Methyltransferase" evidence="2">
    <location>
        <begin position="135"/>
        <end position="234"/>
    </location>
</feature>
<keyword evidence="4" id="KW-1185">Reference proteome</keyword>
<evidence type="ECO:0000259" key="2">
    <source>
        <dbReference type="Pfam" id="PF13649"/>
    </source>
</evidence>
<evidence type="ECO:0000313" key="4">
    <source>
        <dbReference type="Proteomes" id="UP000054097"/>
    </source>
</evidence>
<protein>
    <recommendedName>
        <fullName evidence="2">Methyltransferase domain-containing protein</fullName>
    </recommendedName>
</protein>
<dbReference type="OrthoDB" id="2013972at2759"/>
<dbReference type="HOGENOM" id="CLU_029174_0_0_1"/>
<feature type="compositionally biased region" description="Polar residues" evidence="1">
    <location>
        <begin position="268"/>
        <end position="280"/>
    </location>
</feature>
<evidence type="ECO:0000256" key="1">
    <source>
        <dbReference type="SAM" id="MobiDB-lite"/>
    </source>
</evidence>
<sequence length="567" mass="62690">MASEATLAGGRYWQVGAPALIAEQPDCLDSLIHINQHLSDLLDLPDPQPPRLFWPLKLDSKLPSTLPPLPKTLSMPRLAHMNNSKLHTFSTKAAPYPLSYDQTTLDSDICDWITLKRLCKNGLTLQEFDRAPAAVLDIATGSGNWILQAAAQWEETTRFVGFDLVGIQPALSITGPLASSNNRIQWVQGNALEKLPFNTGSFDFVRMCKIALGIPETKWHQLLEEAVRVLKPGGSLEIIEEDLIFPFRAPSNDGTQSSSRSTTTSFSINGDTESSGSSGDHSVKTHPPSSRRPLSAVVPRNLNPRTRSRSLGASSNNTASSVTYVKSAYGQSPFPHQATEWMGMLPSLTASEAASLGVSLRDPRDHSILYQAWNRMLDQRFITTKPTSLLAFYLTIHLESVKSHEPLQIIAPLPSYLSRSRQPATPPPIDEELYDIRLGTIDAAPSANPRTSGILTTRDSAMHLRRVLQVVLGCAEALWAQVKTRHPSMPRYCFDILLRDFELDMLDRIDTRSALKSWFGWDSQMGTSDLRKWRERVAAVATLPHTEEPPLICRNIRGFVGVKGSAS</sequence>
<accession>A0A0C3B9G7</accession>
<dbReference type="PANTHER" id="PTHR43591">
    <property type="entry name" value="METHYLTRANSFERASE"/>
    <property type="match status" value="1"/>
</dbReference>
<dbReference type="Pfam" id="PF13649">
    <property type="entry name" value="Methyltransf_25"/>
    <property type="match status" value="1"/>
</dbReference>
<reference evidence="4" key="2">
    <citation type="submission" date="2015-01" db="EMBL/GenBank/DDBJ databases">
        <title>Evolutionary Origins and Diversification of the Mycorrhizal Mutualists.</title>
        <authorList>
            <consortium name="DOE Joint Genome Institute"/>
            <consortium name="Mycorrhizal Genomics Consortium"/>
            <person name="Kohler A."/>
            <person name="Kuo A."/>
            <person name="Nagy L.G."/>
            <person name="Floudas D."/>
            <person name="Copeland A."/>
            <person name="Barry K.W."/>
            <person name="Cichocki N."/>
            <person name="Veneault-Fourrey C."/>
            <person name="LaButti K."/>
            <person name="Lindquist E.A."/>
            <person name="Lipzen A."/>
            <person name="Lundell T."/>
            <person name="Morin E."/>
            <person name="Murat C."/>
            <person name="Riley R."/>
            <person name="Ohm R."/>
            <person name="Sun H."/>
            <person name="Tunlid A."/>
            <person name="Henrissat B."/>
            <person name="Grigoriev I.V."/>
            <person name="Hibbett D.S."/>
            <person name="Martin F."/>
        </authorList>
    </citation>
    <scope>NUCLEOTIDE SEQUENCE [LARGE SCALE GENOMIC DNA]</scope>
    <source>
        <strain evidence="4">MAFF 305830</strain>
    </source>
</reference>
<dbReference type="InterPro" id="IPR041698">
    <property type="entry name" value="Methyltransf_25"/>
</dbReference>
<dbReference type="AlphaFoldDB" id="A0A0C3B9G7"/>
<name>A0A0C3B9G7_SERVB</name>
<proteinExistence type="predicted"/>